<sequence length="294" mass="29181">MLTVSGRRSRGAASAATLIPRRIPVPVPVPALRRPNLPQLFRYTLAAAFTLSTVSALLLMAPAVSAGGVKPVTARRRLRGELLDSLNGEGGTIPAFAFRQSYMDTLASGLKSIPTFAAAAAAPASGSGPSLTSTATSVPAVAAILKLTPTSTGPVAVQPAAATDNLQMQQSAFRRWIRPFHLATEAPVAVPDPTLDPLPSASASASATSAAATSSAGGAASTSTPLTGGIQNTDPVAMAAARALGLQNGGGGGGGGGGGLNVVSSNPLSISNPIEIEGGNFNKRGNMAGANGLR</sequence>
<accession>A0A8J4B2M1</accession>
<evidence type="ECO:0000313" key="2">
    <source>
        <dbReference type="EMBL" id="GIL50142.1"/>
    </source>
</evidence>
<feature type="transmembrane region" description="Helical" evidence="1">
    <location>
        <begin position="43"/>
        <end position="69"/>
    </location>
</feature>
<proteinExistence type="predicted"/>
<comment type="caution">
    <text evidence="2">The sequence shown here is derived from an EMBL/GenBank/DDBJ whole genome shotgun (WGS) entry which is preliminary data.</text>
</comment>
<keyword evidence="1" id="KW-0812">Transmembrane</keyword>
<dbReference type="EMBL" id="BNCO01000008">
    <property type="protein sequence ID" value="GIL50142.1"/>
    <property type="molecule type" value="Genomic_DNA"/>
</dbReference>
<gene>
    <name evidence="2" type="ORF">Vafri_6270</name>
</gene>
<name>A0A8J4B2M1_9CHLO</name>
<keyword evidence="1" id="KW-0472">Membrane</keyword>
<evidence type="ECO:0000313" key="3">
    <source>
        <dbReference type="Proteomes" id="UP000747399"/>
    </source>
</evidence>
<keyword evidence="1" id="KW-1133">Transmembrane helix</keyword>
<organism evidence="2 3">
    <name type="scientific">Volvox africanus</name>
    <dbReference type="NCBI Taxonomy" id="51714"/>
    <lineage>
        <taxon>Eukaryota</taxon>
        <taxon>Viridiplantae</taxon>
        <taxon>Chlorophyta</taxon>
        <taxon>core chlorophytes</taxon>
        <taxon>Chlorophyceae</taxon>
        <taxon>CS clade</taxon>
        <taxon>Chlamydomonadales</taxon>
        <taxon>Volvocaceae</taxon>
        <taxon>Volvox</taxon>
    </lineage>
</organism>
<dbReference type="Proteomes" id="UP000747399">
    <property type="component" value="Unassembled WGS sequence"/>
</dbReference>
<evidence type="ECO:0000256" key="1">
    <source>
        <dbReference type="SAM" id="Phobius"/>
    </source>
</evidence>
<protein>
    <submittedName>
        <fullName evidence="2">Uncharacterized protein</fullName>
    </submittedName>
</protein>
<dbReference type="AlphaFoldDB" id="A0A8J4B2M1"/>
<reference evidence="2" key="1">
    <citation type="journal article" date="2021" name="Proc. Natl. Acad. Sci. U.S.A.">
        <title>Three genomes in the algal genus Volvox reveal the fate of a haploid sex-determining region after a transition to homothallism.</title>
        <authorList>
            <person name="Yamamoto K."/>
            <person name="Hamaji T."/>
            <person name="Kawai-Toyooka H."/>
            <person name="Matsuzaki R."/>
            <person name="Takahashi F."/>
            <person name="Nishimura Y."/>
            <person name="Kawachi M."/>
            <person name="Noguchi H."/>
            <person name="Minakuchi Y."/>
            <person name="Umen J.G."/>
            <person name="Toyoda A."/>
            <person name="Nozaki H."/>
        </authorList>
    </citation>
    <scope>NUCLEOTIDE SEQUENCE</scope>
    <source>
        <strain evidence="2">NIES-3780</strain>
    </source>
</reference>
<keyword evidence="3" id="KW-1185">Reference proteome</keyword>